<evidence type="ECO:0000313" key="3">
    <source>
        <dbReference type="Proteomes" id="UP000244224"/>
    </source>
</evidence>
<dbReference type="Pfam" id="PF16976">
    <property type="entry name" value="RcpC"/>
    <property type="match status" value="1"/>
</dbReference>
<dbReference type="NCBIfam" id="TIGR03177">
    <property type="entry name" value="pilus_cpaB"/>
    <property type="match status" value="1"/>
</dbReference>
<evidence type="ECO:0000259" key="1">
    <source>
        <dbReference type="SMART" id="SM00858"/>
    </source>
</evidence>
<dbReference type="RefSeq" id="WP_054301777.1">
    <property type="nucleotide sequence ID" value="NZ_QBKP01000003.1"/>
</dbReference>
<dbReference type="InterPro" id="IPR031571">
    <property type="entry name" value="RcpC_dom"/>
</dbReference>
<dbReference type="EMBL" id="QBKP01000003">
    <property type="protein sequence ID" value="PTX51794.1"/>
    <property type="molecule type" value="Genomic_DNA"/>
</dbReference>
<dbReference type="Proteomes" id="UP000244224">
    <property type="component" value="Unassembled WGS sequence"/>
</dbReference>
<gene>
    <name evidence="2" type="ORF">C8N34_103298</name>
</gene>
<accession>A0A2T6B6W1</accession>
<name>A0A2T6B6W1_9RHOB</name>
<feature type="domain" description="SAF" evidence="1">
    <location>
        <begin position="48"/>
        <end position="116"/>
    </location>
</feature>
<evidence type="ECO:0000313" key="2">
    <source>
        <dbReference type="EMBL" id="PTX51794.1"/>
    </source>
</evidence>
<dbReference type="SMART" id="SM00858">
    <property type="entry name" value="SAF"/>
    <property type="match status" value="1"/>
</dbReference>
<dbReference type="OrthoDB" id="163768at2"/>
<dbReference type="InterPro" id="IPR017592">
    <property type="entry name" value="Pilus_assmbl_Flp-typ_CpaB"/>
</dbReference>
<dbReference type="AlphaFoldDB" id="A0A2T6B6W1"/>
<dbReference type="CDD" id="cd11614">
    <property type="entry name" value="SAF_CpaB_FlgA_like"/>
    <property type="match status" value="1"/>
</dbReference>
<protein>
    <submittedName>
        <fullName evidence="2">Pilus assembly protein CpaB</fullName>
    </submittedName>
</protein>
<reference evidence="2 3" key="1">
    <citation type="submission" date="2018-04" db="EMBL/GenBank/DDBJ databases">
        <title>Genomic Encyclopedia of Archaeal and Bacterial Type Strains, Phase II (KMG-II): from individual species to whole genera.</title>
        <authorList>
            <person name="Goeker M."/>
        </authorList>
    </citation>
    <scope>NUCLEOTIDE SEQUENCE [LARGE SCALE GENOMIC DNA]</scope>
    <source>
        <strain evidence="2 3">DSM 21823</strain>
    </source>
</reference>
<organism evidence="2 3">
    <name type="scientific">Gemmobacter caeni</name>
    <dbReference type="NCBI Taxonomy" id="589035"/>
    <lineage>
        <taxon>Bacteria</taxon>
        <taxon>Pseudomonadati</taxon>
        <taxon>Pseudomonadota</taxon>
        <taxon>Alphaproteobacteria</taxon>
        <taxon>Rhodobacterales</taxon>
        <taxon>Paracoccaceae</taxon>
        <taxon>Gemmobacter</taxon>
    </lineage>
</organism>
<comment type="caution">
    <text evidence="2">The sequence shown here is derived from an EMBL/GenBank/DDBJ whole genome shotgun (WGS) entry which is preliminary data.</text>
</comment>
<sequence length="287" mass="30773">MRMIFAGVLVLGLALAGFAVYMAQNFIGHTQAQLAKEREMRAKTGPLVEVYVVNRAVNYGDALTRDDVQLIYWPQSALPEGIFKAGDPLFPEGETRPRFVLRQMEKFEPVLGVKITEPGEVAGLTGMLAAGERAFTIKFDDASGASRYLQPGNRVDVYWTGVSSMGGEVTQMIETSLAIIAVDRPPTKSGKEDARATDVSAPKAMTVAASPQQVARLAQGQATGQLSVSLVAKSDDNTPLAGPIEVNNDQLLGIQKEAAAPKVEEKVCTIKTRKGADVLEIPIPCTN</sequence>
<keyword evidence="3" id="KW-1185">Reference proteome</keyword>
<proteinExistence type="predicted"/>
<dbReference type="InterPro" id="IPR013974">
    <property type="entry name" value="SAF"/>
</dbReference>
<dbReference type="Pfam" id="PF08666">
    <property type="entry name" value="SAF"/>
    <property type="match status" value="1"/>
</dbReference>